<dbReference type="SUPFAM" id="SSF54909">
    <property type="entry name" value="Dimeric alpha+beta barrel"/>
    <property type="match status" value="1"/>
</dbReference>
<keyword evidence="2" id="KW-1185">Reference proteome</keyword>
<protein>
    <recommendedName>
        <fullName evidence="3">EthD domain-containing protein</fullName>
    </recommendedName>
</protein>
<accession>A0A8H5HZ35</accession>
<reference evidence="1 2" key="1">
    <citation type="journal article" date="2020" name="ISME J.">
        <title>Uncovering the hidden diversity of litter-decomposition mechanisms in mushroom-forming fungi.</title>
        <authorList>
            <person name="Floudas D."/>
            <person name="Bentzer J."/>
            <person name="Ahren D."/>
            <person name="Johansson T."/>
            <person name="Persson P."/>
            <person name="Tunlid A."/>
        </authorList>
    </citation>
    <scope>NUCLEOTIDE SEQUENCE [LARGE SCALE GENOMIC DNA]</scope>
    <source>
        <strain evidence="1 2">CBS 406.79</strain>
    </source>
</reference>
<evidence type="ECO:0000313" key="1">
    <source>
        <dbReference type="EMBL" id="KAF5392217.1"/>
    </source>
</evidence>
<name>A0A8H5HZ35_9AGAR</name>
<dbReference type="InterPro" id="IPR011008">
    <property type="entry name" value="Dimeric_a/b-barrel"/>
</dbReference>
<dbReference type="OrthoDB" id="2851338at2759"/>
<gene>
    <name evidence="1" type="ORF">D9757_001420</name>
</gene>
<evidence type="ECO:0008006" key="3">
    <source>
        <dbReference type="Google" id="ProtNLM"/>
    </source>
</evidence>
<evidence type="ECO:0000313" key="2">
    <source>
        <dbReference type="Proteomes" id="UP000518752"/>
    </source>
</evidence>
<dbReference type="Proteomes" id="UP000518752">
    <property type="component" value="Unassembled WGS sequence"/>
</dbReference>
<comment type="caution">
    <text evidence="1">The sequence shown here is derived from an EMBL/GenBank/DDBJ whole genome shotgun (WGS) entry which is preliminary data.</text>
</comment>
<organism evidence="1 2">
    <name type="scientific">Collybiopsis confluens</name>
    <dbReference type="NCBI Taxonomy" id="2823264"/>
    <lineage>
        <taxon>Eukaryota</taxon>
        <taxon>Fungi</taxon>
        <taxon>Dikarya</taxon>
        <taxon>Basidiomycota</taxon>
        <taxon>Agaricomycotina</taxon>
        <taxon>Agaricomycetes</taxon>
        <taxon>Agaricomycetidae</taxon>
        <taxon>Agaricales</taxon>
        <taxon>Marasmiineae</taxon>
        <taxon>Omphalotaceae</taxon>
        <taxon>Collybiopsis</taxon>
    </lineage>
</organism>
<dbReference type="AlphaFoldDB" id="A0A8H5HZ35"/>
<dbReference type="EMBL" id="JAACJN010000006">
    <property type="protein sequence ID" value="KAF5392217.1"/>
    <property type="molecule type" value="Genomic_DNA"/>
</dbReference>
<sequence>MSPPTEAKGLSFVLLEPGPHVSEAEYHDWYDTEHAPTRLEIPTFYNAARFKAVDGQKPTYLTLYDLSEPSVADGPEYQAVRAKGSERDQRLLQTVQYLNRRAYTTIFNSTLPSASASDLPGKFVCYVQMEVTPEGEAELNKWYEEEHVPLLSKINGWVRSRRYTLHNDFTRASESGDLGIPVYKYLAVHDFSVGQYWETPEWKAAVSTPWREKVVKNVTGRELRHFELFREYKRPE</sequence>
<proteinExistence type="predicted"/>